<accession>A0A8J3HXC3</accession>
<gene>
    <name evidence="1" type="ORF">KSX_31240</name>
    <name evidence="2" type="ORF">KSX_37280</name>
    <name evidence="3" type="ORF">KSX_38070</name>
    <name evidence="4" type="ORF">KSX_41220</name>
    <name evidence="5" type="ORF">KSX_68000</name>
    <name evidence="6" type="ORF">KSX_72880</name>
</gene>
<sequence length="415" mass="46773">MSIRAALIVGTAFFPLDELLDLPQTGLMPHAHQSLVRLGARLPFEEAASELHALLGIQVSDSLVRRQTLQAGARVLVMQTEQASAACALVGEGTEPVACRLAMSGDGAMVPLRGGCWAEVKTVVIAEVLPAHTRHQDATDKRTINHSCFSRLADATTFADLASVEITRRGIERAAAVCAVQDGAEWLQGFVDGHRFDAVRILDFAHAAEYLGRIAEQGELAGQHVPKGWLRAMLHELKHHGPERIMKHMAWWQEHRPLPAVSDAVRYFGKRLPQMQYQEFQTQGWPIGSGMVESANKRVMQARLKRAGMHWEPANVNPLLALRDALCNHRWEEVWDQQHQRQREEHHARRVQRSQRRRAQLEQVLEEQLIEILLLSARGKAKAQQTPHKGRTEGQKRWGRMTFSRKALPNRFAKM</sequence>
<evidence type="ECO:0000313" key="1">
    <source>
        <dbReference type="EMBL" id="GHO44961.1"/>
    </source>
</evidence>
<dbReference type="EMBL" id="BNJF01000001">
    <property type="protein sequence ID" value="GHO45565.1"/>
    <property type="molecule type" value="Genomic_DNA"/>
</dbReference>
<dbReference type="EMBL" id="BNJF01000004">
    <property type="protein sequence ID" value="GHO49125.1"/>
    <property type="molecule type" value="Genomic_DNA"/>
</dbReference>
<dbReference type="AlphaFoldDB" id="A0A8J3HXC3"/>
<reference evidence="1" key="1">
    <citation type="submission" date="2020-10" db="EMBL/GenBank/DDBJ databases">
        <title>Taxonomic study of unclassified bacteria belonging to the class Ktedonobacteria.</title>
        <authorList>
            <person name="Yabe S."/>
            <person name="Wang C.M."/>
            <person name="Zheng Y."/>
            <person name="Sakai Y."/>
            <person name="Cavaletti L."/>
            <person name="Monciardini P."/>
            <person name="Donadio S."/>
        </authorList>
    </citation>
    <scope>NUCLEOTIDE SEQUENCE</scope>
    <source>
        <strain evidence="1">SOSP1-1</strain>
    </source>
</reference>
<evidence type="ECO:0000313" key="3">
    <source>
        <dbReference type="EMBL" id="GHO45644.1"/>
    </source>
</evidence>
<evidence type="ECO:0000313" key="2">
    <source>
        <dbReference type="EMBL" id="GHO45565.1"/>
    </source>
</evidence>
<evidence type="ECO:0008006" key="8">
    <source>
        <dbReference type="Google" id="ProtNLM"/>
    </source>
</evidence>
<organism evidence="1 7">
    <name type="scientific">Ktedonospora formicarum</name>
    <dbReference type="NCBI Taxonomy" id="2778364"/>
    <lineage>
        <taxon>Bacteria</taxon>
        <taxon>Bacillati</taxon>
        <taxon>Chloroflexota</taxon>
        <taxon>Ktedonobacteria</taxon>
        <taxon>Ktedonobacterales</taxon>
        <taxon>Ktedonobacteraceae</taxon>
        <taxon>Ktedonospora</taxon>
    </lineage>
</organism>
<name>A0A8J3HXC3_9CHLR</name>
<evidence type="ECO:0000313" key="4">
    <source>
        <dbReference type="EMBL" id="GHO45959.1"/>
    </source>
</evidence>
<evidence type="ECO:0000313" key="5">
    <source>
        <dbReference type="EMBL" id="GHO48637.1"/>
    </source>
</evidence>
<dbReference type="Proteomes" id="UP000612362">
    <property type="component" value="Unassembled WGS sequence"/>
</dbReference>
<proteinExistence type="predicted"/>
<dbReference type="EMBL" id="BNJF01000004">
    <property type="protein sequence ID" value="GHO48637.1"/>
    <property type="molecule type" value="Genomic_DNA"/>
</dbReference>
<keyword evidence="7" id="KW-1185">Reference proteome</keyword>
<dbReference type="EMBL" id="BNJF01000002">
    <property type="protein sequence ID" value="GHO45959.1"/>
    <property type="molecule type" value="Genomic_DNA"/>
</dbReference>
<dbReference type="EMBL" id="BNJF01000001">
    <property type="protein sequence ID" value="GHO44961.1"/>
    <property type="molecule type" value="Genomic_DNA"/>
</dbReference>
<protein>
    <recommendedName>
        <fullName evidence="8">ISKra4 family transposase</fullName>
    </recommendedName>
</protein>
<dbReference type="EMBL" id="BNJF01000001">
    <property type="protein sequence ID" value="GHO45644.1"/>
    <property type="molecule type" value="Genomic_DNA"/>
</dbReference>
<comment type="caution">
    <text evidence="1">The sequence shown here is derived from an EMBL/GenBank/DDBJ whole genome shotgun (WGS) entry which is preliminary data.</text>
</comment>
<evidence type="ECO:0000313" key="7">
    <source>
        <dbReference type="Proteomes" id="UP000612362"/>
    </source>
</evidence>
<evidence type="ECO:0000313" key="6">
    <source>
        <dbReference type="EMBL" id="GHO49125.1"/>
    </source>
</evidence>